<keyword evidence="2" id="KW-0472">Membrane</keyword>
<feature type="signal peptide" evidence="3">
    <location>
        <begin position="1"/>
        <end position="23"/>
    </location>
</feature>
<keyword evidence="3" id="KW-0732">Signal</keyword>
<evidence type="ECO:0000256" key="3">
    <source>
        <dbReference type="SAM" id="SignalP"/>
    </source>
</evidence>
<sequence>MKKFFVAIVVLMSFMLFPGTVCEAFEEEPKGDSFSSWYEENKNNDGAIFELKDMEVCRDEPVVLDGTGKITIDCGEYGFVVGCTMTIDNPNLTIKGHGDFVFLANSHSSQLMLRRGEVNYEGGGKGIIATGGSITSGCDGADSFFIHASGENPTAVFLGTMDACSFQGVRILAEGDGRANGIYGTRGNKTEDRDCSIEVSGTEVAYGIDVNGELVIENTSVTAVCSSGKGHAFSVSGSAVIWKNCSFVPEYRTGEEYVIIDYDPPAPIVRTGEEGEDAELPCGLMSYVENRRTGEITKIEIPVLWQREKQVEGDNICVVVKGQFNTDGFQEVYDTKEDLVPKVTVFTAPDKKLFLISYEVLNREAGKTNLLLLVPYPWEASAAYLEYGEDGEDFTRYNVAGNTNLISPQESFIPDWIYGFKVELPTDADTIYLKMVAEGGSFDGESKVWKICRDSDQTIPEGMGGDMDGDRGGQIIAPGAVEDEQGMDTTSAVQENQEAEGTGAVEDKTREEWLKRKQENEQKENHQPAAGIQSDREQQEEALPENRKDFGEHGGLYAEENPAGEPADRKSYNPAGLLAGGILILFLVIFFIKYCAGTKRR</sequence>
<feature type="compositionally biased region" description="Polar residues" evidence="1">
    <location>
        <begin position="487"/>
        <end position="496"/>
    </location>
</feature>
<evidence type="ECO:0000313" key="4">
    <source>
        <dbReference type="EMBL" id="QNM08952.1"/>
    </source>
</evidence>
<protein>
    <submittedName>
        <fullName evidence="4">Uncharacterized protein</fullName>
    </submittedName>
</protein>
<feature type="region of interest" description="Disordered" evidence="1">
    <location>
        <begin position="456"/>
        <end position="568"/>
    </location>
</feature>
<gene>
    <name evidence="4" type="ORF">H9Q79_01215</name>
</gene>
<dbReference type="Proteomes" id="UP000515860">
    <property type="component" value="Chromosome"/>
</dbReference>
<evidence type="ECO:0000256" key="2">
    <source>
        <dbReference type="SAM" id="Phobius"/>
    </source>
</evidence>
<evidence type="ECO:0000256" key="1">
    <source>
        <dbReference type="SAM" id="MobiDB-lite"/>
    </source>
</evidence>
<keyword evidence="5" id="KW-1185">Reference proteome</keyword>
<feature type="transmembrane region" description="Helical" evidence="2">
    <location>
        <begin position="575"/>
        <end position="596"/>
    </location>
</feature>
<feature type="compositionally biased region" description="Basic and acidic residues" evidence="1">
    <location>
        <begin position="505"/>
        <end position="526"/>
    </location>
</feature>
<dbReference type="EMBL" id="CP060635">
    <property type="protein sequence ID" value="QNM08952.1"/>
    <property type="molecule type" value="Genomic_DNA"/>
</dbReference>
<dbReference type="RefSeq" id="WP_249329041.1">
    <property type="nucleotide sequence ID" value="NZ_CP060635.1"/>
</dbReference>
<dbReference type="AlphaFoldDB" id="A0A7G9GDS0"/>
<accession>A0A7G9GDS0</accession>
<dbReference type="KEGG" id="whj:H9Q79_01215"/>
<evidence type="ECO:0000313" key="5">
    <source>
        <dbReference type="Proteomes" id="UP000515860"/>
    </source>
</evidence>
<keyword evidence="2" id="KW-1133">Transmembrane helix</keyword>
<name>A0A7G9GDS0_9FIRM</name>
<feature type="compositionally biased region" description="Basic and acidic residues" evidence="1">
    <location>
        <begin position="534"/>
        <end position="552"/>
    </location>
</feature>
<organism evidence="4 5">
    <name type="scientific">Wansuia hejianensis</name>
    <dbReference type="NCBI Taxonomy" id="2763667"/>
    <lineage>
        <taxon>Bacteria</taxon>
        <taxon>Bacillati</taxon>
        <taxon>Bacillota</taxon>
        <taxon>Clostridia</taxon>
        <taxon>Lachnospirales</taxon>
        <taxon>Lachnospiraceae</taxon>
        <taxon>Wansuia</taxon>
    </lineage>
</organism>
<reference evidence="4 5" key="1">
    <citation type="submission" date="2020-08" db="EMBL/GenBank/DDBJ databases">
        <authorList>
            <person name="Liu C."/>
            <person name="Sun Q."/>
        </authorList>
    </citation>
    <scope>NUCLEOTIDE SEQUENCE [LARGE SCALE GENOMIC DNA]</scope>
    <source>
        <strain evidence="4 5">NSJ-29</strain>
    </source>
</reference>
<feature type="chain" id="PRO_5028864114" evidence="3">
    <location>
        <begin position="24"/>
        <end position="601"/>
    </location>
</feature>
<proteinExistence type="predicted"/>
<keyword evidence="2" id="KW-0812">Transmembrane</keyword>